<dbReference type="GeneID" id="24804506"/>
<dbReference type="KEGG" id="gah:GAH_01941"/>
<protein>
    <submittedName>
        <fullName evidence="2">Putative toxin-antitoxin system toxin component, PIN family</fullName>
    </submittedName>
</protein>
<gene>
    <name evidence="2" type="ORF">GAH_01941</name>
</gene>
<sequence length="141" mass="16173">MGKKTKVVLDTNIWVSIFFNKTLGKEFDDLFNSGEIEVFVSEEILREIARVLEYPKIKTVLEKAGISSKEVLREISGLSKVVNPKRKLKIIREDPEDNKFLECALECGAEYIVSGDKHLLRAGEFEGIKIIPAREFIERMR</sequence>
<dbReference type="Pfam" id="PF13470">
    <property type="entry name" value="PIN_3"/>
    <property type="match status" value="1"/>
</dbReference>
<accession>A0A0F7DBB2</accession>
<dbReference type="InterPro" id="IPR002850">
    <property type="entry name" value="PIN_toxin-like"/>
</dbReference>
<evidence type="ECO:0000313" key="2">
    <source>
        <dbReference type="EMBL" id="AKG90786.1"/>
    </source>
</evidence>
<feature type="domain" description="PIN" evidence="1">
    <location>
        <begin position="5"/>
        <end position="121"/>
    </location>
</feature>
<dbReference type="NCBIfam" id="TIGR00305">
    <property type="entry name" value="putative toxin-antitoxin system toxin component, PIN family"/>
    <property type="match status" value="1"/>
</dbReference>
<dbReference type="PANTHER" id="PTHR34610">
    <property type="entry name" value="SSL7007 PROTEIN"/>
    <property type="match status" value="1"/>
</dbReference>
<organism evidence="2 3">
    <name type="scientific">Geoglobus ahangari</name>
    <dbReference type="NCBI Taxonomy" id="113653"/>
    <lineage>
        <taxon>Archaea</taxon>
        <taxon>Methanobacteriati</taxon>
        <taxon>Methanobacteriota</taxon>
        <taxon>Archaeoglobi</taxon>
        <taxon>Archaeoglobales</taxon>
        <taxon>Archaeoglobaceae</taxon>
        <taxon>Geoglobus</taxon>
    </lineage>
</organism>
<dbReference type="AlphaFoldDB" id="A0A0F7DBB2"/>
<dbReference type="Proteomes" id="UP000034723">
    <property type="component" value="Chromosome"/>
</dbReference>
<dbReference type="SMART" id="SM00670">
    <property type="entry name" value="PINc"/>
    <property type="match status" value="1"/>
</dbReference>
<reference evidence="2 3" key="1">
    <citation type="submission" date="2015-04" db="EMBL/GenBank/DDBJ databases">
        <title>The complete genome sequence of the hyperthermophilic, obligate iron-reducing archaeon Geoglobus ahangari strain 234T.</title>
        <authorList>
            <person name="Manzella M.P."/>
            <person name="Holmes D.E."/>
            <person name="Rocheleau J.M."/>
            <person name="Chung A."/>
            <person name="Reguera G."/>
            <person name="Kashefi K."/>
        </authorList>
    </citation>
    <scope>NUCLEOTIDE SEQUENCE [LARGE SCALE GENOMIC DNA]</scope>
    <source>
        <strain evidence="2 3">234</strain>
    </source>
</reference>
<dbReference type="HOGENOM" id="CLU_116617_3_0_2"/>
<proteinExistence type="predicted"/>
<dbReference type="RefSeq" id="WP_048096409.1">
    <property type="nucleotide sequence ID" value="NZ_CP011267.1"/>
</dbReference>
<dbReference type="InParanoid" id="A0A0F7DBB2"/>
<evidence type="ECO:0000259" key="1">
    <source>
        <dbReference type="SMART" id="SM00670"/>
    </source>
</evidence>
<dbReference type="SUPFAM" id="SSF88723">
    <property type="entry name" value="PIN domain-like"/>
    <property type="match status" value="1"/>
</dbReference>
<dbReference type="STRING" id="113653.GAH_01941"/>
<dbReference type="InterPro" id="IPR029060">
    <property type="entry name" value="PIN-like_dom_sf"/>
</dbReference>
<dbReference type="EMBL" id="CP011267">
    <property type="protein sequence ID" value="AKG90786.1"/>
    <property type="molecule type" value="Genomic_DNA"/>
</dbReference>
<evidence type="ECO:0000313" key="3">
    <source>
        <dbReference type="Proteomes" id="UP000034723"/>
    </source>
</evidence>
<dbReference type="InterPro" id="IPR002716">
    <property type="entry name" value="PIN_dom"/>
</dbReference>
<name>A0A0F7DBB2_9EURY</name>
<dbReference type="PANTHER" id="PTHR34610:SF3">
    <property type="entry name" value="SSL7007 PROTEIN"/>
    <property type="match status" value="1"/>
</dbReference>
<dbReference type="Gene3D" id="3.40.50.1010">
    <property type="entry name" value="5'-nuclease"/>
    <property type="match status" value="1"/>
</dbReference>
<keyword evidence="3" id="KW-1185">Reference proteome</keyword>
<dbReference type="OrthoDB" id="252709at2157"/>